<feature type="compositionally biased region" description="Basic and acidic residues" evidence="1">
    <location>
        <begin position="17"/>
        <end position="29"/>
    </location>
</feature>
<evidence type="ECO:0000313" key="2">
    <source>
        <dbReference type="EMBL" id="KZV51425.1"/>
    </source>
</evidence>
<name>A0A2Z7CYN8_9LAMI</name>
<dbReference type="AlphaFoldDB" id="A0A2Z7CYN8"/>
<proteinExistence type="predicted"/>
<protein>
    <submittedName>
        <fullName evidence="2">Uncharacterized protein</fullName>
    </submittedName>
</protein>
<organism evidence="2 3">
    <name type="scientific">Dorcoceras hygrometricum</name>
    <dbReference type="NCBI Taxonomy" id="472368"/>
    <lineage>
        <taxon>Eukaryota</taxon>
        <taxon>Viridiplantae</taxon>
        <taxon>Streptophyta</taxon>
        <taxon>Embryophyta</taxon>
        <taxon>Tracheophyta</taxon>
        <taxon>Spermatophyta</taxon>
        <taxon>Magnoliopsida</taxon>
        <taxon>eudicotyledons</taxon>
        <taxon>Gunneridae</taxon>
        <taxon>Pentapetalae</taxon>
        <taxon>asterids</taxon>
        <taxon>lamiids</taxon>
        <taxon>Lamiales</taxon>
        <taxon>Gesneriaceae</taxon>
        <taxon>Didymocarpoideae</taxon>
        <taxon>Trichosporeae</taxon>
        <taxon>Loxocarpinae</taxon>
        <taxon>Dorcoceras</taxon>
    </lineage>
</organism>
<evidence type="ECO:0000256" key="1">
    <source>
        <dbReference type="SAM" id="MobiDB-lite"/>
    </source>
</evidence>
<sequence length="113" mass="12973">MNPQEHQAQGNKQQAQAEERQAHGDEEQLKMNQIRKLNRGIELVHPIPVKRHLETKIYGLETSLVCHFTDRQQNLAGDIALLKSQVAEMVECLKEMCDAKKEEGTSSKKRRLL</sequence>
<evidence type="ECO:0000313" key="3">
    <source>
        <dbReference type="Proteomes" id="UP000250235"/>
    </source>
</evidence>
<feature type="compositionally biased region" description="Polar residues" evidence="1">
    <location>
        <begin position="1"/>
        <end position="16"/>
    </location>
</feature>
<feature type="region of interest" description="Disordered" evidence="1">
    <location>
        <begin position="1"/>
        <end position="29"/>
    </location>
</feature>
<dbReference type="EMBL" id="KQ991637">
    <property type="protein sequence ID" value="KZV51425.1"/>
    <property type="molecule type" value="Genomic_DNA"/>
</dbReference>
<dbReference type="Proteomes" id="UP000250235">
    <property type="component" value="Unassembled WGS sequence"/>
</dbReference>
<dbReference type="OrthoDB" id="342281at2759"/>
<keyword evidence="3" id="KW-1185">Reference proteome</keyword>
<accession>A0A2Z7CYN8</accession>
<gene>
    <name evidence="2" type="ORF">F511_35847</name>
</gene>
<reference evidence="2 3" key="1">
    <citation type="journal article" date="2015" name="Proc. Natl. Acad. Sci. U.S.A.">
        <title>The resurrection genome of Boea hygrometrica: A blueprint for survival of dehydration.</title>
        <authorList>
            <person name="Xiao L."/>
            <person name="Yang G."/>
            <person name="Zhang L."/>
            <person name="Yang X."/>
            <person name="Zhao S."/>
            <person name="Ji Z."/>
            <person name="Zhou Q."/>
            <person name="Hu M."/>
            <person name="Wang Y."/>
            <person name="Chen M."/>
            <person name="Xu Y."/>
            <person name="Jin H."/>
            <person name="Xiao X."/>
            <person name="Hu G."/>
            <person name="Bao F."/>
            <person name="Hu Y."/>
            <person name="Wan P."/>
            <person name="Li L."/>
            <person name="Deng X."/>
            <person name="Kuang T."/>
            <person name="Xiang C."/>
            <person name="Zhu J.K."/>
            <person name="Oliver M.J."/>
            <person name="He Y."/>
        </authorList>
    </citation>
    <scope>NUCLEOTIDE SEQUENCE [LARGE SCALE GENOMIC DNA]</scope>
    <source>
        <strain evidence="3">cv. XS01</strain>
    </source>
</reference>